<sequence length="311" mass="34984">MMTILLLLFHALAVQAARPNDLSNLGNHPDIKAHLRGLGEHFSLRLSEDNLPYQDRDSISEPVCPHKIFSCSTVYFYQRYKMIRVDNITFSAISNIEASLITPYDPHDERYKFPAKISTTVSRAVTSSTTKGWKVSLKLGGGLSGDPTQSFASGGADLSGEYSEQYTSTTTTTRSVGVEAPCEAGKLCTIQTLTYLAHLEGRCRVEPIINCGGEEDACHKFETKTVNLHPDLQKGPPLKISKWRDGPCRQWTDYSRRHCRRNRYLEVKCKVSTPVLNRIEEPYTSTVITKKDLPSFDSTGERRWEQVQFAT</sequence>
<keyword evidence="3" id="KW-1185">Reference proteome</keyword>
<evidence type="ECO:0000313" key="2">
    <source>
        <dbReference type="EMBL" id="RCI14285.1"/>
    </source>
</evidence>
<dbReference type="OrthoDB" id="4925962at2759"/>
<dbReference type="Proteomes" id="UP000253664">
    <property type="component" value="Unassembled WGS sequence"/>
</dbReference>
<dbReference type="Gene3D" id="2.170.15.10">
    <property type="entry name" value="Proaerolysin, chain A, domain 3"/>
    <property type="match status" value="1"/>
</dbReference>
<organism evidence="2 3">
    <name type="scientific">Ophiocordyceps polyrhachis-furcata BCC 54312</name>
    <dbReference type="NCBI Taxonomy" id="1330021"/>
    <lineage>
        <taxon>Eukaryota</taxon>
        <taxon>Fungi</taxon>
        <taxon>Dikarya</taxon>
        <taxon>Ascomycota</taxon>
        <taxon>Pezizomycotina</taxon>
        <taxon>Sordariomycetes</taxon>
        <taxon>Hypocreomycetidae</taxon>
        <taxon>Hypocreales</taxon>
        <taxon>Ophiocordycipitaceae</taxon>
        <taxon>Ophiocordyceps</taxon>
    </lineage>
</organism>
<evidence type="ECO:0000256" key="1">
    <source>
        <dbReference type="SAM" id="SignalP"/>
    </source>
</evidence>
<accession>A0A367LIP0</accession>
<gene>
    <name evidence="2" type="ORF">L249_6132</name>
</gene>
<proteinExistence type="predicted"/>
<dbReference type="EMBL" id="LKCN02000004">
    <property type="protein sequence ID" value="RCI14285.1"/>
    <property type="molecule type" value="Genomic_DNA"/>
</dbReference>
<protein>
    <submittedName>
        <fullName evidence="2">Uncharacterized protein</fullName>
    </submittedName>
</protein>
<comment type="caution">
    <text evidence="2">The sequence shown here is derived from an EMBL/GenBank/DDBJ whole genome shotgun (WGS) entry which is preliminary data.</text>
</comment>
<dbReference type="AlphaFoldDB" id="A0A367LIP0"/>
<reference evidence="2 3" key="1">
    <citation type="journal article" date="2015" name="BMC Genomics">
        <title>Insights from the genome of Ophiocordyceps polyrhachis-furcata to pathogenicity and host specificity in insect fungi.</title>
        <authorList>
            <person name="Wichadakul D."/>
            <person name="Kobmoo N."/>
            <person name="Ingsriswang S."/>
            <person name="Tangphatsornruang S."/>
            <person name="Chantasingh D."/>
            <person name="Luangsa-ard J.J."/>
            <person name="Eurwilaichitr L."/>
        </authorList>
    </citation>
    <scope>NUCLEOTIDE SEQUENCE [LARGE SCALE GENOMIC DNA]</scope>
    <source>
        <strain evidence="2 3">BCC 54312</strain>
    </source>
</reference>
<feature type="signal peptide" evidence="1">
    <location>
        <begin position="1"/>
        <end position="16"/>
    </location>
</feature>
<evidence type="ECO:0000313" key="3">
    <source>
        <dbReference type="Proteomes" id="UP000253664"/>
    </source>
</evidence>
<keyword evidence="1" id="KW-0732">Signal</keyword>
<name>A0A367LIP0_9HYPO</name>
<feature type="chain" id="PRO_5016843795" evidence="1">
    <location>
        <begin position="17"/>
        <end position="311"/>
    </location>
</feature>